<keyword evidence="1" id="KW-0472">Membrane</keyword>
<dbReference type="Proteomes" id="UP000196151">
    <property type="component" value="Chromosome"/>
</dbReference>
<proteinExistence type="predicted"/>
<keyword evidence="1" id="KW-0812">Transmembrane</keyword>
<organism evidence="2">
    <name type="scientific">Candidatus Enterococcus dunnyi</name>
    <dbReference type="NCBI Taxonomy" id="1834192"/>
    <lineage>
        <taxon>Bacteria</taxon>
        <taxon>Bacillati</taxon>
        <taxon>Bacillota</taxon>
        <taxon>Bacilli</taxon>
        <taxon>Lactobacillales</taxon>
        <taxon>Enterococcaceae</taxon>
        <taxon>Enterococcus</taxon>
    </lineage>
</organism>
<evidence type="ECO:0000256" key="1">
    <source>
        <dbReference type="SAM" id="Phobius"/>
    </source>
</evidence>
<sequence length="54" mass="6411">MSPMYNWLTLLFFMVALFFLYSYLFVGHAIQSLISAVILLLACVYRLIKRYQNN</sequence>
<keyword evidence="1" id="KW-1133">Transmembrane helix</keyword>
<evidence type="ECO:0000313" key="4">
    <source>
        <dbReference type="Proteomes" id="UP000196151"/>
    </source>
</evidence>
<dbReference type="AlphaFoldDB" id="A0A200J0J2"/>
<gene>
    <name evidence="3" type="ORF">A5889_001949</name>
    <name evidence="2" type="ORF">A5889_002629</name>
</gene>
<reference evidence="2" key="1">
    <citation type="submission" date="2017-05" db="EMBL/GenBank/DDBJ databases">
        <title>The Genome Sequence of Enterococcus sp. 9D6_DIV0238.</title>
        <authorList>
            <consortium name="The Broad Institute Genomics Platform"/>
            <consortium name="The Broad Institute Genomic Center for Infectious Diseases"/>
            <person name="Earl A."/>
            <person name="Manson A."/>
            <person name="Schwartman J."/>
            <person name="Gilmore M."/>
            <person name="Abouelleil A."/>
            <person name="Cao P."/>
            <person name="Chapman S."/>
            <person name="Cusick C."/>
            <person name="Shea T."/>
            <person name="Young S."/>
            <person name="Neafsey D."/>
            <person name="Nusbaum C."/>
            <person name="Birren B."/>
        </authorList>
    </citation>
    <scope>NUCLEOTIDE SEQUENCE [LARGE SCALE GENOMIC DNA]</scope>
    <source>
        <strain evidence="2">9D6_DIV0238</strain>
    </source>
</reference>
<reference evidence="3" key="2">
    <citation type="submission" date="2017-05" db="EMBL/GenBank/DDBJ databases">
        <authorList>
            <consortium name="The Broad Institute Genomics Platform"/>
            <consortium name="The Broad Institute Genomic Center for Infectious Diseases"/>
            <person name="Earl A."/>
            <person name="Manson A."/>
            <person name="Schwartman J."/>
            <person name="Gilmore M."/>
            <person name="Abouelleil A."/>
            <person name="Cao P."/>
            <person name="Chapman S."/>
            <person name="Cusick C."/>
            <person name="Shea T."/>
            <person name="Young S."/>
            <person name="Neafsey D."/>
            <person name="Nusbaum C."/>
            <person name="Birren B."/>
        </authorList>
    </citation>
    <scope>NUCLEOTIDE SEQUENCE</scope>
    <source>
        <strain evidence="3">9D6_DIV0238</strain>
    </source>
</reference>
<dbReference type="EMBL" id="CP147246">
    <property type="protein sequence ID" value="WYJ94436.1"/>
    <property type="molecule type" value="Genomic_DNA"/>
</dbReference>
<protein>
    <submittedName>
        <fullName evidence="2">Uncharacterized protein</fullName>
    </submittedName>
</protein>
<keyword evidence="4" id="KW-1185">Reference proteome</keyword>
<name>A0A200J0J2_9ENTE</name>
<feature type="transmembrane region" description="Helical" evidence="1">
    <location>
        <begin position="30"/>
        <end position="48"/>
    </location>
</feature>
<feature type="transmembrane region" description="Helical" evidence="1">
    <location>
        <begin position="7"/>
        <end position="24"/>
    </location>
</feature>
<dbReference type="EMBL" id="NIBQ01000003">
    <property type="protein sequence ID" value="OUZ30341.1"/>
    <property type="molecule type" value="Genomic_DNA"/>
</dbReference>
<reference evidence="3" key="3">
    <citation type="submission" date="2024-03" db="EMBL/GenBank/DDBJ databases">
        <title>The Genome Sequence of Enterococcus sp. DIV0238c.</title>
        <authorList>
            <consortium name="The Broad Institute Genomics Platform"/>
            <consortium name="The Broad Institute Microbial Omics Core"/>
            <consortium name="The Broad Institute Genomic Center for Infectious Diseases"/>
            <person name="Earl A."/>
            <person name="Manson A."/>
            <person name="Gilmore M."/>
            <person name="Schwartman J."/>
            <person name="Shea T."/>
            <person name="Abouelleil A."/>
            <person name="Cao P."/>
            <person name="Chapman S."/>
            <person name="Cusick C."/>
            <person name="Young S."/>
            <person name="Neafsey D."/>
            <person name="Nusbaum C."/>
            <person name="Birren B."/>
        </authorList>
    </citation>
    <scope>NUCLEOTIDE SEQUENCE</scope>
    <source>
        <strain evidence="3">9D6_DIV0238</strain>
    </source>
</reference>
<accession>A0A200J0J2</accession>
<evidence type="ECO:0000313" key="2">
    <source>
        <dbReference type="EMBL" id="OUZ30341.1"/>
    </source>
</evidence>
<evidence type="ECO:0000313" key="3">
    <source>
        <dbReference type="EMBL" id="WYJ94436.1"/>
    </source>
</evidence>